<dbReference type="Proteomes" id="UP000777438">
    <property type="component" value="Unassembled WGS sequence"/>
</dbReference>
<evidence type="ECO:0000313" key="1">
    <source>
        <dbReference type="EMBL" id="KAH6891209.1"/>
    </source>
</evidence>
<comment type="caution">
    <text evidence="1">The sequence shown here is derived from an EMBL/GenBank/DDBJ whole genome shotgun (WGS) entry which is preliminary data.</text>
</comment>
<name>A0A9P8W5B6_9HYPO</name>
<keyword evidence="2" id="KW-1185">Reference proteome</keyword>
<gene>
    <name evidence="1" type="ORF">B0T10DRAFT_305548</name>
</gene>
<proteinExistence type="predicted"/>
<reference evidence="1 2" key="1">
    <citation type="journal article" date="2021" name="Nat. Commun.">
        <title>Genetic determinants of endophytism in the Arabidopsis root mycobiome.</title>
        <authorList>
            <person name="Mesny F."/>
            <person name="Miyauchi S."/>
            <person name="Thiergart T."/>
            <person name="Pickel B."/>
            <person name="Atanasova L."/>
            <person name="Karlsson M."/>
            <person name="Huettel B."/>
            <person name="Barry K.W."/>
            <person name="Haridas S."/>
            <person name="Chen C."/>
            <person name="Bauer D."/>
            <person name="Andreopoulos W."/>
            <person name="Pangilinan J."/>
            <person name="LaButti K."/>
            <person name="Riley R."/>
            <person name="Lipzen A."/>
            <person name="Clum A."/>
            <person name="Drula E."/>
            <person name="Henrissat B."/>
            <person name="Kohler A."/>
            <person name="Grigoriev I.V."/>
            <person name="Martin F.M."/>
            <person name="Hacquard S."/>
        </authorList>
    </citation>
    <scope>NUCLEOTIDE SEQUENCE [LARGE SCALE GENOMIC DNA]</scope>
    <source>
        <strain evidence="1 2">MPI-CAGE-CH-0241</strain>
    </source>
</reference>
<dbReference type="EMBL" id="JAGPYM010000008">
    <property type="protein sequence ID" value="KAH6891209.1"/>
    <property type="molecule type" value="Genomic_DNA"/>
</dbReference>
<accession>A0A9P8W5B6</accession>
<organism evidence="1 2">
    <name type="scientific">Thelonectria olida</name>
    <dbReference type="NCBI Taxonomy" id="1576542"/>
    <lineage>
        <taxon>Eukaryota</taxon>
        <taxon>Fungi</taxon>
        <taxon>Dikarya</taxon>
        <taxon>Ascomycota</taxon>
        <taxon>Pezizomycotina</taxon>
        <taxon>Sordariomycetes</taxon>
        <taxon>Hypocreomycetidae</taxon>
        <taxon>Hypocreales</taxon>
        <taxon>Nectriaceae</taxon>
        <taxon>Thelonectria</taxon>
    </lineage>
</organism>
<protein>
    <submittedName>
        <fullName evidence="1">Uncharacterized protein</fullName>
    </submittedName>
</protein>
<dbReference type="AlphaFoldDB" id="A0A9P8W5B6"/>
<sequence length="250" mass="28872">MRQDGLPSPRHPHTGLSVSLLRSPPLSLQMGKVSVSRRTCRFHQVKQDEKQAMMHHDPIFSVCEWSHGSSWPHTHNFVHSCSSMQRLSRWMRMFPVVYSTPDMLKRLWQVSTRFVEESKYSIHLPPLADLLVPRRIQHKRRGQGEYEHDPFRKHGCQLCAVCPRLRHNLHSANLNLSPKTGPNRGFAQVKIILAQPTSDVGITQAHLWHPAQTTSFHHPPRLSPIPSFRRYAYKKTRRSPLILFSSALSP</sequence>
<evidence type="ECO:0000313" key="2">
    <source>
        <dbReference type="Proteomes" id="UP000777438"/>
    </source>
</evidence>